<proteinExistence type="predicted"/>
<accession>A0AB33KKR5</accession>
<organism evidence="2">
    <name type="scientific">Streptomyces sp. CMC78</name>
    <dbReference type="NCBI Taxonomy" id="3231512"/>
    <lineage>
        <taxon>Bacteria</taxon>
        <taxon>Bacillati</taxon>
        <taxon>Actinomycetota</taxon>
        <taxon>Actinomycetes</taxon>
        <taxon>Kitasatosporales</taxon>
        <taxon>Streptomycetaceae</taxon>
        <taxon>Streptomyces</taxon>
    </lineage>
</organism>
<dbReference type="RefSeq" id="WP_408054464.1">
    <property type="nucleotide sequence ID" value="NZ_AP035884.1"/>
</dbReference>
<feature type="transmembrane region" description="Helical" evidence="1">
    <location>
        <begin position="103"/>
        <end position="131"/>
    </location>
</feature>
<feature type="transmembrane region" description="Helical" evidence="1">
    <location>
        <begin position="151"/>
        <end position="175"/>
    </location>
</feature>
<protein>
    <recommendedName>
        <fullName evidence="3">LigA protein</fullName>
    </recommendedName>
</protein>
<evidence type="ECO:0000313" key="2">
    <source>
        <dbReference type="EMBL" id="BFP56089.1"/>
    </source>
</evidence>
<feature type="transmembrane region" description="Helical" evidence="1">
    <location>
        <begin position="72"/>
        <end position="91"/>
    </location>
</feature>
<feature type="transmembrane region" description="Helical" evidence="1">
    <location>
        <begin position="196"/>
        <end position="220"/>
    </location>
</feature>
<feature type="transmembrane region" description="Helical" evidence="1">
    <location>
        <begin position="315"/>
        <end position="334"/>
    </location>
</feature>
<dbReference type="EMBL" id="AP035884">
    <property type="protein sequence ID" value="BFP56089.1"/>
    <property type="molecule type" value="Genomic_DNA"/>
</dbReference>
<keyword evidence="1" id="KW-1133">Transmembrane helix</keyword>
<keyword evidence="1" id="KW-0812">Transmembrane</keyword>
<gene>
    <name evidence="2" type="ORF">SCMC78_58960</name>
</gene>
<feature type="transmembrane region" description="Helical" evidence="1">
    <location>
        <begin position="30"/>
        <end position="52"/>
    </location>
</feature>
<sequence>MTANRPPEASPYPTEPPAAAPYQVGRARTVLRAVAMVSCLPYIGLKAAWIAGGRVGVPDGSPLLDGGAALRVANGVTVLMDAAVIVLALLLTRPWGGRVPAWLLVAPMWVASGLLLPIMTGFPIQLLVRLLGGGDGRPVGEAASEPFLDPWVFGVVYGGFIVQGLALGALFALYAKERWGRLWQGRLRDLPESPTAPALRATAVAAALAALLPGIAHLLWAAGSTAGLNAGRAADRTSDFYVLEAVNLLFVVVTVVGVLLLAFRRTGRLPLRLPLVLVWAGSAETACWGGWLSMAALMGAGEAADQPTAAMTVTYAGQMLAGALVATLGAYFFAERAAAASVLPATAGGPEPDPAAASAPAASAVPAASTASAVSAPSSGSRVS</sequence>
<reference evidence="2" key="1">
    <citation type="submission" date="2024-07" db="EMBL/GenBank/DDBJ databases">
        <title>Complete genome sequences of cellulolytic bacteria, Kitasatospora sp. CMC57 and Streptomyces sp. CMC78, isolated from Japanese agricultural soil.</title>
        <authorList>
            <person name="Hashimoto T."/>
            <person name="Ito M."/>
            <person name="Iwamoto M."/>
            <person name="Fukahori D."/>
            <person name="Shoda T."/>
            <person name="Sakoda M."/>
            <person name="Morohoshi T."/>
            <person name="Mitsuboshi M."/>
            <person name="Nishizawa T."/>
        </authorList>
    </citation>
    <scope>NUCLEOTIDE SEQUENCE</scope>
    <source>
        <strain evidence="2">CMC78</strain>
    </source>
</reference>
<feature type="transmembrane region" description="Helical" evidence="1">
    <location>
        <begin position="275"/>
        <end position="295"/>
    </location>
</feature>
<feature type="transmembrane region" description="Helical" evidence="1">
    <location>
        <begin position="240"/>
        <end position="263"/>
    </location>
</feature>
<dbReference type="AlphaFoldDB" id="A0AB33KKR5"/>
<name>A0AB33KKR5_9ACTN</name>
<evidence type="ECO:0008006" key="3">
    <source>
        <dbReference type="Google" id="ProtNLM"/>
    </source>
</evidence>
<evidence type="ECO:0000256" key="1">
    <source>
        <dbReference type="SAM" id="Phobius"/>
    </source>
</evidence>
<keyword evidence="1" id="KW-0472">Membrane</keyword>
<dbReference type="KEGG" id="stcm:SCMC78_58960"/>